<dbReference type="EMBL" id="CADEBC010000232">
    <property type="protein sequence ID" value="CAB3226881.1"/>
    <property type="molecule type" value="Genomic_DNA"/>
</dbReference>
<accession>A0A8S0Z2M2</accession>
<sequence>MAAKSQSSHFRRNSSGVAKQPFPTKLQRSREAAISAEIAPSFPLRIDPSCRDFNAARCQKCIAYYHRRCVALPTSGTISTSWQCPECRKNQATDNEPETPVRGSGSYSLDASETPLGTIHQSPPLSKNSSLNVSETTQNITAEINSELRIFRDTLRSLNKDLQVFREMTEIRASLNACNGHLNKLEGRVSALEQQKPAVQASLVDIVEGLKQELNDRDQLLLADDVEIANLPEAGEENPIHATIQIAVKLGVQLEERDIVSAERVGPRRIRGVINK</sequence>
<dbReference type="InterPro" id="IPR011011">
    <property type="entry name" value="Znf_FYVE_PHD"/>
</dbReference>
<organism evidence="3 4">
    <name type="scientific">Arctia plantaginis</name>
    <name type="common">Wood tiger moth</name>
    <name type="synonym">Phalaena plantaginis</name>
    <dbReference type="NCBI Taxonomy" id="874455"/>
    <lineage>
        <taxon>Eukaryota</taxon>
        <taxon>Metazoa</taxon>
        <taxon>Ecdysozoa</taxon>
        <taxon>Arthropoda</taxon>
        <taxon>Hexapoda</taxon>
        <taxon>Insecta</taxon>
        <taxon>Pterygota</taxon>
        <taxon>Neoptera</taxon>
        <taxon>Endopterygota</taxon>
        <taxon>Lepidoptera</taxon>
        <taxon>Glossata</taxon>
        <taxon>Ditrysia</taxon>
        <taxon>Noctuoidea</taxon>
        <taxon>Erebidae</taxon>
        <taxon>Arctiinae</taxon>
        <taxon>Arctia</taxon>
    </lineage>
</organism>
<evidence type="ECO:0000313" key="4">
    <source>
        <dbReference type="Proteomes" id="UP000494106"/>
    </source>
</evidence>
<dbReference type="Proteomes" id="UP000494106">
    <property type="component" value="Unassembled WGS sequence"/>
</dbReference>
<dbReference type="InterPro" id="IPR013083">
    <property type="entry name" value="Znf_RING/FYVE/PHD"/>
</dbReference>
<reference evidence="3 4" key="1">
    <citation type="submission" date="2020-04" db="EMBL/GenBank/DDBJ databases">
        <authorList>
            <person name="Wallbank WR R."/>
            <person name="Pardo Diaz C."/>
            <person name="Kozak K."/>
            <person name="Martin S."/>
            <person name="Jiggins C."/>
            <person name="Moest M."/>
            <person name="Warren A I."/>
            <person name="Byers J.R.P. K."/>
            <person name="Montejo-Kovacevich G."/>
            <person name="Yen C E."/>
        </authorList>
    </citation>
    <scope>NUCLEOTIDE SEQUENCE [LARGE SCALE GENOMIC DNA]</scope>
</reference>
<proteinExistence type="predicted"/>
<feature type="region of interest" description="Disordered" evidence="2">
    <location>
        <begin position="89"/>
        <end position="109"/>
    </location>
</feature>
<keyword evidence="1" id="KW-0175">Coiled coil</keyword>
<protein>
    <recommendedName>
        <fullName evidence="5">Zinc finger PHD-type domain-containing protein</fullName>
    </recommendedName>
</protein>
<evidence type="ECO:0008006" key="5">
    <source>
        <dbReference type="Google" id="ProtNLM"/>
    </source>
</evidence>
<dbReference type="SUPFAM" id="SSF57903">
    <property type="entry name" value="FYVE/PHD zinc finger"/>
    <property type="match status" value="1"/>
</dbReference>
<dbReference type="OrthoDB" id="7490514at2759"/>
<evidence type="ECO:0000256" key="2">
    <source>
        <dbReference type="SAM" id="MobiDB-lite"/>
    </source>
</evidence>
<feature type="compositionally biased region" description="Polar residues" evidence="2">
    <location>
        <begin position="1"/>
        <end position="17"/>
    </location>
</feature>
<dbReference type="AlphaFoldDB" id="A0A8S0Z2M2"/>
<keyword evidence="4" id="KW-1185">Reference proteome</keyword>
<dbReference type="Gene3D" id="3.30.40.10">
    <property type="entry name" value="Zinc/RING finger domain, C3HC4 (zinc finger)"/>
    <property type="match status" value="1"/>
</dbReference>
<name>A0A8S0Z2M2_ARCPL</name>
<evidence type="ECO:0000313" key="3">
    <source>
        <dbReference type="EMBL" id="CAB3226881.1"/>
    </source>
</evidence>
<evidence type="ECO:0000256" key="1">
    <source>
        <dbReference type="SAM" id="Coils"/>
    </source>
</evidence>
<comment type="caution">
    <text evidence="3">The sequence shown here is derived from an EMBL/GenBank/DDBJ whole genome shotgun (WGS) entry which is preliminary data.</text>
</comment>
<feature type="region of interest" description="Disordered" evidence="2">
    <location>
        <begin position="1"/>
        <end position="29"/>
    </location>
</feature>
<gene>
    <name evidence="3" type="ORF">APLA_LOCUS3129</name>
</gene>
<feature type="coiled-coil region" evidence="1">
    <location>
        <begin position="175"/>
        <end position="202"/>
    </location>
</feature>